<evidence type="ECO:0000259" key="1">
    <source>
        <dbReference type="Pfam" id="PF00149"/>
    </source>
</evidence>
<name>A0A7R9MUW2_9ACAR</name>
<feature type="non-terminal residue" evidence="2">
    <location>
        <position position="158"/>
    </location>
</feature>
<dbReference type="Gene3D" id="3.60.21.10">
    <property type="match status" value="1"/>
</dbReference>
<feature type="non-terminal residue" evidence="2">
    <location>
        <position position="1"/>
    </location>
</feature>
<dbReference type="AlphaFoldDB" id="A0A7R9MUW2"/>
<dbReference type="Proteomes" id="UP000728032">
    <property type="component" value="Unassembled WGS sequence"/>
</dbReference>
<dbReference type="SUPFAM" id="SSF56300">
    <property type="entry name" value="Metallo-dependent phosphatases"/>
    <property type="match status" value="1"/>
</dbReference>
<organism evidence="2">
    <name type="scientific">Oppiella nova</name>
    <dbReference type="NCBI Taxonomy" id="334625"/>
    <lineage>
        <taxon>Eukaryota</taxon>
        <taxon>Metazoa</taxon>
        <taxon>Ecdysozoa</taxon>
        <taxon>Arthropoda</taxon>
        <taxon>Chelicerata</taxon>
        <taxon>Arachnida</taxon>
        <taxon>Acari</taxon>
        <taxon>Acariformes</taxon>
        <taxon>Sarcoptiformes</taxon>
        <taxon>Oribatida</taxon>
        <taxon>Brachypylina</taxon>
        <taxon>Oppioidea</taxon>
        <taxon>Oppiidae</taxon>
        <taxon>Oppiella</taxon>
    </lineage>
</organism>
<dbReference type="InterPro" id="IPR004843">
    <property type="entry name" value="Calcineurin-like_PHP"/>
</dbReference>
<feature type="domain" description="Calcineurin-like phosphoesterase" evidence="1">
    <location>
        <begin position="34"/>
        <end position="144"/>
    </location>
</feature>
<dbReference type="PANTHER" id="PTHR14795:SF0">
    <property type="entry name" value="TRANSMEMBRANE PROTEIN 62"/>
    <property type="match status" value="1"/>
</dbReference>
<gene>
    <name evidence="2" type="ORF">ONB1V03_LOCUS22815</name>
</gene>
<dbReference type="PANTHER" id="PTHR14795">
    <property type="entry name" value="HELICASE RELATED"/>
    <property type="match status" value="1"/>
</dbReference>
<accession>A0A7R9MUW2</accession>
<dbReference type="EMBL" id="CAJPVJ010053627">
    <property type="protein sequence ID" value="CAG2183394.1"/>
    <property type="molecule type" value="Genomic_DNA"/>
</dbReference>
<reference evidence="2" key="1">
    <citation type="submission" date="2020-11" db="EMBL/GenBank/DDBJ databases">
        <authorList>
            <person name="Tran Van P."/>
        </authorList>
    </citation>
    <scope>NUCLEOTIDE SEQUENCE</scope>
</reference>
<dbReference type="Pfam" id="PF00149">
    <property type="entry name" value="Metallophos"/>
    <property type="match status" value="1"/>
</dbReference>
<evidence type="ECO:0000313" key="3">
    <source>
        <dbReference type="Proteomes" id="UP000728032"/>
    </source>
</evidence>
<evidence type="ECO:0000313" key="2">
    <source>
        <dbReference type="EMBL" id="CAD7666341.1"/>
    </source>
</evidence>
<dbReference type="EMBL" id="OC968452">
    <property type="protein sequence ID" value="CAD7666341.1"/>
    <property type="molecule type" value="Genomic_DNA"/>
</dbReference>
<dbReference type="InterPro" id="IPR029052">
    <property type="entry name" value="Metallo-depent_PP-like"/>
</dbReference>
<dbReference type="OrthoDB" id="27234at2759"/>
<keyword evidence="3" id="KW-1185">Reference proteome</keyword>
<dbReference type="GO" id="GO:0016787">
    <property type="term" value="F:hydrolase activity"/>
    <property type="evidence" value="ECO:0007669"/>
    <property type="project" value="InterPro"/>
</dbReference>
<sequence>DEDTARHKRYSAHQSVSVDSDGVTIDDSLRHTFWFIQISDLHLSVHFGPKRAPDLEQFCREYIDIMKPSVVLATGDLTDARTRDPMGSRVFEEEWLMYWNALNKTNVTTKTIWLDIKGNHDNFNVYGWNSPNNFFQKYSIRGPNTTRSYRYSLRHDTE</sequence>
<protein>
    <recommendedName>
        <fullName evidence="1">Calcineurin-like phosphoesterase domain-containing protein</fullName>
    </recommendedName>
</protein>
<proteinExistence type="predicted"/>